<protein>
    <recommendedName>
        <fullName evidence="9">UPF3 domain-containing protein</fullName>
    </recommendedName>
</protein>
<dbReference type="InterPro" id="IPR039722">
    <property type="entry name" value="Upf3"/>
</dbReference>
<proteinExistence type="inferred from homology"/>
<dbReference type="STRING" id="8154.ENSACLP00000002374"/>
<dbReference type="InterPro" id="IPR035979">
    <property type="entry name" value="RBD_domain_sf"/>
</dbReference>
<evidence type="ECO:0000256" key="8">
    <source>
        <dbReference type="SAM" id="MobiDB-lite"/>
    </source>
</evidence>
<feature type="compositionally biased region" description="Basic and acidic residues" evidence="8">
    <location>
        <begin position="298"/>
        <end position="308"/>
    </location>
</feature>
<keyword evidence="7" id="KW-0539">Nucleus</keyword>
<dbReference type="InterPro" id="IPR034979">
    <property type="entry name" value="UPF3B_RRM-like"/>
</dbReference>
<dbReference type="Proteomes" id="UP000265100">
    <property type="component" value="Chromosome 2"/>
</dbReference>
<feature type="region of interest" description="Disordered" evidence="8">
    <location>
        <begin position="1"/>
        <end position="34"/>
    </location>
</feature>
<dbReference type="GO" id="GO:0000184">
    <property type="term" value="P:nuclear-transcribed mRNA catabolic process, nonsense-mediated decay"/>
    <property type="evidence" value="ECO:0007669"/>
    <property type="project" value="UniProtKB-KW"/>
</dbReference>
<evidence type="ECO:0000259" key="9">
    <source>
        <dbReference type="Pfam" id="PF03467"/>
    </source>
</evidence>
<keyword evidence="6" id="KW-0866">Nonsense-mediated mRNA decay</keyword>
<feature type="compositionally biased region" description="Basic and acidic residues" evidence="8">
    <location>
        <begin position="216"/>
        <end position="288"/>
    </location>
</feature>
<dbReference type="SUPFAM" id="SSF54928">
    <property type="entry name" value="RNA-binding domain, RBD"/>
    <property type="match status" value="1"/>
</dbReference>
<dbReference type="GO" id="GO:0045727">
    <property type="term" value="P:positive regulation of translation"/>
    <property type="evidence" value="ECO:0007669"/>
    <property type="project" value="TreeGrafter"/>
</dbReference>
<reference evidence="10" key="3">
    <citation type="submission" date="2025-08" db="UniProtKB">
        <authorList>
            <consortium name="Ensembl"/>
        </authorList>
    </citation>
    <scope>IDENTIFICATION</scope>
</reference>
<reference evidence="10" key="4">
    <citation type="submission" date="2025-09" db="UniProtKB">
        <authorList>
            <consortium name="Ensembl"/>
        </authorList>
    </citation>
    <scope>IDENTIFICATION</scope>
</reference>
<dbReference type="CDD" id="cd12728">
    <property type="entry name" value="RRM_like_Smg4_UPF3B"/>
    <property type="match status" value="1"/>
</dbReference>
<keyword evidence="11" id="KW-1185">Reference proteome</keyword>
<name>A0A3P8NCD0_ASTCA</name>
<comment type="subcellular location">
    <subcellularLocation>
        <location evidence="2">Cytoplasm</location>
    </subcellularLocation>
    <subcellularLocation>
        <location evidence="1">Nucleus</location>
    </subcellularLocation>
</comment>
<dbReference type="PANTHER" id="PTHR13112">
    <property type="entry name" value="UPF3 REGULATOR OF NONSENSE TRANSCRIPTS-LIKE PROTEIN"/>
    <property type="match status" value="1"/>
</dbReference>
<evidence type="ECO:0000256" key="1">
    <source>
        <dbReference type="ARBA" id="ARBA00004123"/>
    </source>
</evidence>
<dbReference type="GO" id="GO:0005737">
    <property type="term" value="C:cytoplasm"/>
    <property type="evidence" value="ECO:0007669"/>
    <property type="project" value="UniProtKB-SubCell"/>
</dbReference>
<dbReference type="PANTHER" id="PTHR13112:SF1">
    <property type="entry name" value="REGULATOR OF NONSENSE TRANSCRIPTS 3B"/>
    <property type="match status" value="1"/>
</dbReference>
<dbReference type="Gene3D" id="3.30.70.330">
    <property type="match status" value="1"/>
</dbReference>
<dbReference type="Bgee" id="ENSACLG00000001649">
    <property type="expression patterns" value="Expressed in testis and 7 other cell types or tissues"/>
</dbReference>
<feature type="region of interest" description="Disordered" evidence="8">
    <location>
        <begin position="216"/>
        <end position="357"/>
    </location>
</feature>
<reference evidence="11" key="2">
    <citation type="submission" date="2023-03" db="EMBL/GenBank/DDBJ databases">
        <authorList>
            <consortium name="Wellcome Sanger Institute Data Sharing"/>
        </authorList>
    </citation>
    <scope>NUCLEOTIDE SEQUENCE [LARGE SCALE GENOMIC DNA]</scope>
</reference>
<evidence type="ECO:0000313" key="11">
    <source>
        <dbReference type="Proteomes" id="UP000265100"/>
    </source>
</evidence>
<evidence type="ECO:0000256" key="3">
    <source>
        <dbReference type="ARBA" id="ARBA00005991"/>
    </source>
</evidence>
<dbReference type="GO" id="GO:0005730">
    <property type="term" value="C:nucleolus"/>
    <property type="evidence" value="ECO:0007669"/>
    <property type="project" value="TreeGrafter"/>
</dbReference>
<feature type="domain" description="UPF3" evidence="9">
    <location>
        <begin position="34"/>
        <end position="193"/>
    </location>
</feature>
<dbReference type="InterPro" id="IPR012677">
    <property type="entry name" value="Nucleotide-bd_a/b_plait_sf"/>
</dbReference>
<dbReference type="Pfam" id="PF03467">
    <property type="entry name" value="Smg4_UPF3"/>
    <property type="match status" value="1"/>
</dbReference>
<dbReference type="GeneTree" id="ENSGT00390000017146"/>
<dbReference type="OrthoDB" id="18087at2759"/>
<dbReference type="GO" id="GO:0003729">
    <property type="term" value="F:mRNA binding"/>
    <property type="evidence" value="ECO:0007669"/>
    <property type="project" value="TreeGrafter"/>
</dbReference>
<dbReference type="OMA" id="EYHAMVE"/>
<evidence type="ECO:0000256" key="2">
    <source>
        <dbReference type="ARBA" id="ARBA00004496"/>
    </source>
</evidence>
<evidence type="ECO:0000256" key="6">
    <source>
        <dbReference type="ARBA" id="ARBA00023161"/>
    </source>
</evidence>
<sequence>MKEDKENNRPKEKRVEIKCEDGEKTEKSKEKKEAMTKIVIRRLPPSLTKEELEEQLQPLPEVDYLEFFSNDTSLYPHLFARAYINFRNQEDIVLFRDRFDGYVFIDSRGQEYPAIVEFSPFQKTAKKRSKKKDAKCGTIVEDPDYKRFLEYYNGDDEKLTSTPEILLEEIEAKSKELVAKKTTPLLDFLKNKQRLREEKKEERRRRELERKRLRDEERRKWREEERRKRKEAEKMKKLEKPLEKDKDQAKDEPKIKLLKKPERGDEGNPEKPKEKSKKPEKPNKEDRSLGGSDHKRRQNIEHKEDRGRKFSQACAFPTEGTKMGGRSLGSVTRIETETESARRSVGRKRGNASSDRMRNVGEEGNIRMEITPSRSGRRRLKKINPWRRRRVKTCQTPHTLRSQRSLLRTTRRRTVGKESGYGIRTGLLFSCTSQVQEAATVLQEEELNPTPLTESQIPRLGKWLRKKTTEQISTCSIFTFGEERGDRPVGLRAAEWHLEATCSTASGSPSLRGRGVIVEPVSA</sequence>
<keyword evidence="4" id="KW-0963">Cytoplasm</keyword>
<evidence type="ECO:0000256" key="4">
    <source>
        <dbReference type="ARBA" id="ARBA00022490"/>
    </source>
</evidence>
<keyword evidence="5" id="KW-0694">RNA-binding</keyword>
<reference evidence="10 11" key="1">
    <citation type="submission" date="2018-05" db="EMBL/GenBank/DDBJ databases">
        <authorList>
            <person name="Datahose"/>
        </authorList>
    </citation>
    <scope>NUCLEOTIDE SEQUENCE</scope>
</reference>
<comment type="similarity">
    <text evidence="3">Belongs to the RENT3 family.</text>
</comment>
<dbReference type="GO" id="GO:0032991">
    <property type="term" value="C:protein-containing complex"/>
    <property type="evidence" value="ECO:0007669"/>
    <property type="project" value="UniProtKB-ARBA"/>
</dbReference>
<evidence type="ECO:0000313" key="10">
    <source>
        <dbReference type="Ensembl" id="ENSACLP00000002374.2"/>
    </source>
</evidence>
<organism evidence="10 11">
    <name type="scientific">Astatotilapia calliptera</name>
    <name type="common">Eastern happy</name>
    <name type="synonym">Chromis callipterus</name>
    <dbReference type="NCBI Taxonomy" id="8154"/>
    <lineage>
        <taxon>Eukaryota</taxon>
        <taxon>Metazoa</taxon>
        <taxon>Chordata</taxon>
        <taxon>Craniata</taxon>
        <taxon>Vertebrata</taxon>
        <taxon>Euteleostomi</taxon>
        <taxon>Actinopterygii</taxon>
        <taxon>Neopterygii</taxon>
        <taxon>Teleostei</taxon>
        <taxon>Neoteleostei</taxon>
        <taxon>Acanthomorphata</taxon>
        <taxon>Ovalentaria</taxon>
        <taxon>Cichlomorphae</taxon>
        <taxon>Cichliformes</taxon>
        <taxon>Cichlidae</taxon>
        <taxon>African cichlids</taxon>
        <taxon>Pseudocrenilabrinae</taxon>
        <taxon>Haplochromini</taxon>
        <taxon>Astatotilapia</taxon>
    </lineage>
</organism>
<evidence type="ECO:0000256" key="7">
    <source>
        <dbReference type="ARBA" id="ARBA00023242"/>
    </source>
</evidence>
<dbReference type="Ensembl" id="ENSACLT00000002425.2">
    <property type="protein sequence ID" value="ENSACLP00000002374.2"/>
    <property type="gene ID" value="ENSACLG00000001649.2"/>
</dbReference>
<accession>A0A3P8NCD0</accession>
<dbReference type="AlphaFoldDB" id="A0A3P8NCD0"/>
<dbReference type="InterPro" id="IPR005120">
    <property type="entry name" value="UPF3_dom"/>
</dbReference>
<evidence type="ECO:0000256" key="5">
    <source>
        <dbReference type="ARBA" id="ARBA00022884"/>
    </source>
</evidence>
<dbReference type="FunFam" id="3.30.70.330:FF:000067">
    <property type="entry name" value="regulator of nonsense transcripts 3A isoform X2"/>
    <property type="match status" value="1"/>
</dbReference>
<gene>
    <name evidence="10" type="primary">UPF3B</name>
</gene>